<dbReference type="AlphaFoldDB" id="F0X822"/>
<dbReference type="RefSeq" id="XP_014175476.1">
    <property type="nucleotide sequence ID" value="XM_014320001.1"/>
</dbReference>
<dbReference type="HOGENOM" id="CLU_2306458_0_0_1"/>
<protein>
    <submittedName>
        <fullName evidence="1">Uncharacterized protein</fullName>
    </submittedName>
</protein>
<dbReference type="eggNOG" id="ENOG502RKZE">
    <property type="taxonomic scope" value="Eukaryota"/>
</dbReference>
<name>F0X822_GROCL</name>
<dbReference type="GeneID" id="25977233"/>
<gene>
    <name evidence="1" type="ORF">CMQ_4063</name>
</gene>
<accession>F0X822</accession>
<keyword evidence="2" id="KW-1185">Reference proteome</keyword>
<evidence type="ECO:0000313" key="2">
    <source>
        <dbReference type="Proteomes" id="UP000007796"/>
    </source>
</evidence>
<dbReference type="Proteomes" id="UP000007796">
    <property type="component" value="Unassembled WGS sequence"/>
</dbReference>
<dbReference type="InParanoid" id="F0X822"/>
<dbReference type="EMBL" id="GL629735">
    <property type="protein sequence ID" value="EFX05994.1"/>
    <property type="molecule type" value="Genomic_DNA"/>
</dbReference>
<evidence type="ECO:0000313" key="1">
    <source>
        <dbReference type="EMBL" id="EFX05994.1"/>
    </source>
</evidence>
<dbReference type="OrthoDB" id="10661277at2759"/>
<sequence length="100" mass="11556">MAGRDGTYKRTWTWSERFEAAQIAYSNGYRPPKVLDPIRIGPKLLFESAEDVQKLLCLDYLPETFQSETIPFGENEGTSVSFHIIGHCMKLQHSDRNFWS</sequence>
<proteinExistence type="predicted"/>
<reference evidence="1 2" key="1">
    <citation type="journal article" date="2011" name="Proc. Natl. Acad. Sci. U.S.A.">
        <title>Genome and transcriptome analyses of the mountain pine beetle-fungal symbiont Grosmannia clavigera, a lodgepole pine pathogen.</title>
        <authorList>
            <person name="DiGuistini S."/>
            <person name="Wang Y."/>
            <person name="Liao N.Y."/>
            <person name="Taylor G."/>
            <person name="Tanguay P."/>
            <person name="Feau N."/>
            <person name="Henrissat B."/>
            <person name="Chan S.K."/>
            <person name="Hesse-Orce U."/>
            <person name="Alamouti S.M."/>
            <person name="Tsui C.K.M."/>
            <person name="Docking R.T."/>
            <person name="Levasseur A."/>
            <person name="Haridas S."/>
            <person name="Robertson G."/>
            <person name="Birol I."/>
            <person name="Holt R.A."/>
            <person name="Marra M.A."/>
            <person name="Hamelin R.C."/>
            <person name="Hirst M."/>
            <person name="Jones S.J.M."/>
            <person name="Bohlmann J."/>
            <person name="Breuil C."/>
        </authorList>
    </citation>
    <scope>NUCLEOTIDE SEQUENCE [LARGE SCALE GENOMIC DNA]</scope>
    <source>
        <strain evidence="2">kw1407 / UAMH 11150</strain>
    </source>
</reference>
<organism evidence="2">
    <name type="scientific">Grosmannia clavigera (strain kw1407 / UAMH 11150)</name>
    <name type="common">Blue stain fungus</name>
    <name type="synonym">Graphiocladiella clavigera</name>
    <dbReference type="NCBI Taxonomy" id="655863"/>
    <lineage>
        <taxon>Eukaryota</taxon>
        <taxon>Fungi</taxon>
        <taxon>Dikarya</taxon>
        <taxon>Ascomycota</taxon>
        <taxon>Pezizomycotina</taxon>
        <taxon>Sordariomycetes</taxon>
        <taxon>Sordariomycetidae</taxon>
        <taxon>Ophiostomatales</taxon>
        <taxon>Ophiostomataceae</taxon>
        <taxon>Leptographium</taxon>
    </lineage>
</organism>